<dbReference type="GO" id="GO:0005737">
    <property type="term" value="C:cytoplasm"/>
    <property type="evidence" value="ECO:0007669"/>
    <property type="project" value="TreeGrafter"/>
</dbReference>
<evidence type="ECO:0000256" key="2">
    <source>
        <dbReference type="ARBA" id="ARBA00022741"/>
    </source>
</evidence>
<protein>
    <submittedName>
        <fullName evidence="5">Cysteine--tRNA ligase, cytoplasmic</fullName>
    </submittedName>
</protein>
<evidence type="ECO:0000313" key="6">
    <source>
        <dbReference type="Proteomes" id="UP000031668"/>
    </source>
</evidence>
<accession>A0A0C2JV32</accession>
<dbReference type="InterPro" id="IPR024909">
    <property type="entry name" value="Cys-tRNA/MSH_ligase"/>
</dbReference>
<dbReference type="InterPro" id="IPR014729">
    <property type="entry name" value="Rossmann-like_a/b/a_fold"/>
</dbReference>
<dbReference type="PANTHER" id="PTHR10890">
    <property type="entry name" value="CYSTEINYL-TRNA SYNTHETASE"/>
    <property type="match status" value="1"/>
</dbReference>
<dbReference type="InterPro" id="IPR032678">
    <property type="entry name" value="tRNA-synt_1_cat_dom"/>
</dbReference>
<evidence type="ECO:0000256" key="3">
    <source>
        <dbReference type="ARBA" id="ARBA00022840"/>
    </source>
</evidence>
<feature type="domain" description="tRNA synthetases class I catalytic" evidence="4">
    <location>
        <begin position="56"/>
        <end position="118"/>
    </location>
</feature>
<organism evidence="5 6">
    <name type="scientific">Thelohanellus kitauei</name>
    <name type="common">Myxosporean</name>
    <dbReference type="NCBI Taxonomy" id="669202"/>
    <lineage>
        <taxon>Eukaryota</taxon>
        <taxon>Metazoa</taxon>
        <taxon>Cnidaria</taxon>
        <taxon>Myxozoa</taxon>
        <taxon>Myxosporea</taxon>
        <taxon>Bivalvulida</taxon>
        <taxon>Platysporina</taxon>
        <taxon>Myxobolidae</taxon>
        <taxon>Thelohanellus</taxon>
    </lineage>
</organism>
<keyword evidence="6" id="KW-1185">Reference proteome</keyword>
<keyword evidence="2" id="KW-0547">Nucleotide-binding</keyword>
<dbReference type="GO" id="GO:0006423">
    <property type="term" value="P:cysteinyl-tRNA aminoacylation"/>
    <property type="evidence" value="ECO:0007669"/>
    <property type="project" value="TreeGrafter"/>
</dbReference>
<dbReference type="EMBL" id="JWZT01000912">
    <property type="protein sequence ID" value="KII73283.1"/>
    <property type="molecule type" value="Genomic_DNA"/>
</dbReference>
<reference evidence="5 6" key="1">
    <citation type="journal article" date="2014" name="Genome Biol. Evol.">
        <title>The genome of the myxosporean Thelohanellus kitauei shows adaptations to nutrient acquisition within its fish host.</title>
        <authorList>
            <person name="Yang Y."/>
            <person name="Xiong J."/>
            <person name="Zhou Z."/>
            <person name="Huo F."/>
            <person name="Miao W."/>
            <person name="Ran C."/>
            <person name="Liu Y."/>
            <person name="Zhang J."/>
            <person name="Feng J."/>
            <person name="Wang M."/>
            <person name="Wang M."/>
            <person name="Wang L."/>
            <person name="Yao B."/>
        </authorList>
    </citation>
    <scope>NUCLEOTIDE SEQUENCE [LARGE SCALE GENOMIC DNA]</scope>
    <source>
        <strain evidence="5">Wuqing</strain>
    </source>
</reference>
<dbReference type="Gene3D" id="3.40.50.620">
    <property type="entry name" value="HUPs"/>
    <property type="match status" value="1"/>
</dbReference>
<dbReference type="Proteomes" id="UP000031668">
    <property type="component" value="Unassembled WGS sequence"/>
</dbReference>
<evidence type="ECO:0000256" key="1">
    <source>
        <dbReference type="ARBA" id="ARBA00022598"/>
    </source>
</evidence>
<proteinExistence type="predicted"/>
<gene>
    <name evidence="5" type="ORF">RF11_15153</name>
</gene>
<sequence>MLKLLKNDHLETLRYGKSLKLENLFGRAHGGKDVLVGISNVPQCVRPSQYSGHVLLPKIIDIHSGGVDLKFPHHDNEIAQSEAFYKSDAWVSHFLHSGHLTIEGCKMSKSLKNFITIKVFESLIGCFEVIHR</sequence>
<dbReference type="AlphaFoldDB" id="A0A0C2JV32"/>
<dbReference type="Pfam" id="PF01406">
    <property type="entry name" value="tRNA-synt_1e"/>
    <property type="match status" value="1"/>
</dbReference>
<evidence type="ECO:0000313" key="5">
    <source>
        <dbReference type="EMBL" id="KII73283.1"/>
    </source>
</evidence>
<keyword evidence="1 5" id="KW-0436">Ligase</keyword>
<dbReference type="OrthoDB" id="6018044at2759"/>
<name>A0A0C2JV32_THEKT</name>
<dbReference type="GO" id="GO:0005524">
    <property type="term" value="F:ATP binding"/>
    <property type="evidence" value="ECO:0007669"/>
    <property type="project" value="UniProtKB-KW"/>
</dbReference>
<dbReference type="PANTHER" id="PTHR10890:SF3">
    <property type="entry name" value="CYSTEINE--TRNA LIGASE, CYTOPLASMIC"/>
    <property type="match status" value="1"/>
</dbReference>
<evidence type="ECO:0000259" key="4">
    <source>
        <dbReference type="Pfam" id="PF01406"/>
    </source>
</evidence>
<dbReference type="SUPFAM" id="SSF52374">
    <property type="entry name" value="Nucleotidylyl transferase"/>
    <property type="match status" value="1"/>
</dbReference>
<dbReference type="GO" id="GO:0004817">
    <property type="term" value="F:cysteine-tRNA ligase activity"/>
    <property type="evidence" value="ECO:0007669"/>
    <property type="project" value="TreeGrafter"/>
</dbReference>
<keyword evidence="3" id="KW-0067">ATP-binding</keyword>
<comment type="caution">
    <text evidence="5">The sequence shown here is derived from an EMBL/GenBank/DDBJ whole genome shotgun (WGS) entry which is preliminary data.</text>
</comment>